<dbReference type="GeneID" id="140036433"/>
<evidence type="ECO:0008006" key="3">
    <source>
        <dbReference type="Google" id="ProtNLM"/>
    </source>
</evidence>
<dbReference type="RefSeq" id="XP_071933944.1">
    <property type="nucleotide sequence ID" value="XM_072077843.1"/>
</dbReference>
<sequence>MVQHLGRDPSDHDPLLLSVATRLDNKPRPFRFLNVWTTHPGLLRVIKDCWAQPVNGSPLQVLVSRLRNVKNTLKQWSRTTFGDIFEGAYSAERVVAEAETEYDLDPTEQRQSELDHARAQLRRALVVDEGFWKQTAPVKWLLVGDRNTKYFHSLVTEKRRRAVIHRVRGAAGEWIEGESQIGEAAVGFFQELFTAEGGLPSHTGLEVIPKLETEQDNSRLTDVPSLTEVKNIVFAMDGRAQQARTGLQGNSLPLLGRWWHLIYTGQSSAFSVGLNYLEVSRLPRLCCCPRWRILKISRSFGRSVYATLLTKSSPNYYRQVVHTAFSSRHGVYGKEIPFLRPYSLLELRCCLEPQCATHTEGLYLFRVPPRCPIVTHLAFADDVIIFSNGGRWSLRLIKRVLQDYSVASGQQLNPQKSCFLTHPRAPSQRVVVSSQVLRYNRRAFPIRYFGCPLYAGRSKKVYYADTYNAVATRILSWKNQILSPGGRVVLIQSVLASMPIHLLAAASPPKRMLVALEKLFAKFLWGYSDSRDKFHWMRWADLCRPRDERGVGLQGLKQGSQAWRRMVTIQRFGEDNITWVIREGALEFWHDNWMGSGALYDKMEVFHDHSVADFVDRRAWNVDMLCQFLDGELVKQVLELDPPPGRGNDRMVWALTNSGVFSTALAYSLIRDSGSSSWLFGRIWQQGLQSRCWCCQNPQEEDLNHVFCSGEGARLVWHHFENTTGEFNGVHTVRHMVWSCWLRRGTNVYVKFVQNILPSVVCWVLWKARNEGVFEGRKIRVGVIVNRIIQLQHDYLQSRFLGVQCSAPTWEGMLRELGSHQRRIVIKPVYWATPREGYKLNSDGCSRGNPGRSGGVGLCGIVEEILCSATRSTSES</sequence>
<dbReference type="PANTHER" id="PTHR33116:SF78">
    <property type="entry name" value="OS12G0587133 PROTEIN"/>
    <property type="match status" value="1"/>
</dbReference>
<keyword evidence="1" id="KW-1185">Reference proteome</keyword>
<evidence type="ECO:0000313" key="2">
    <source>
        <dbReference type="RefSeq" id="XP_071933944.1"/>
    </source>
</evidence>
<gene>
    <name evidence="2" type="primary">LOC140036433</name>
</gene>
<dbReference type="PANTHER" id="PTHR33116">
    <property type="entry name" value="REVERSE TRANSCRIPTASE ZINC-BINDING DOMAIN-CONTAINING PROTEIN-RELATED-RELATED"/>
    <property type="match status" value="1"/>
</dbReference>
<protein>
    <recommendedName>
        <fullName evidence="3">Reverse transcriptase domain-containing protein</fullName>
    </recommendedName>
</protein>
<proteinExistence type="predicted"/>
<evidence type="ECO:0000313" key="1">
    <source>
        <dbReference type="Proteomes" id="UP001652660"/>
    </source>
</evidence>
<dbReference type="Proteomes" id="UP001652660">
    <property type="component" value="Chromosome 2e"/>
</dbReference>
<organism evidence="1 2">
    <name type="scientific">Coffea arabica</name>
    <name type="common">Arabian coffee</name>
    <dbReference type="NCBI Taxonomy" id="13443"/>
    <lineage>
        <taxon>Eukaryota</taxon>
        <taxon>Viridiplantae</taxon>
        <taxon>Streptophyta</taxon>
        <taxon>Embryophyta</taxon>
        <taxon>Tracheophyta</taxon>
        <taxon>Spermatophyta</taxon>
        <taxon>Magnoliopsida</taxon>
        <taxon>eudicotyledons</taxon>
        <taxon>Gunneridae</taxon>
        <taxon>Pentapetalae</taxon>
        <taxon>asterids</taxon>
        <taxon>lamiids</taxon>
        <taxon>Gentianales</taxon>
        <taxon>Rubiaceae</taxon>
        <taxon>Ixoroideae</taxon>
        <taxon>Gardenieae complex</taxon>
        <taxon>Bertiereae - Coffeeae clade</taxon>
        <taxon>Coffeeae</taxon>
        <taxon>Coffea</taxon>
    </lineage>
</organism>
<reference evidence="2" key="1">
    <citation type="submission" date="2025-08" db="UniProtKB">
        <authorList>
            <consortium name="RefSeq"/>
        </authorList>
    </citation>
    <scope>IDENTIFICATION</scope>
    <source>
        <tissue evidence="2">Leaves</tissue>
    </source>
</reference>
<name>A0ABM4WQ77_COFAR</name>
<accession>A0ABM4WQ77</accession>